<evidence type="ECO:0000256" key="1">
    <source>
        <dbReference type="SAM" id="MobiDB-lite"/>
    </source>
</evidence>
<reference evidence="2 3" key="1">
    <citation type="journal article" date="2015" name="Genome Biol. Evol.">
        <title>Comparative Genomics of a Bacterivorous Green Alga Reveals Evolutionary Causalities and Consequences of Phago-Mixotrophic Mode of Nutrition.</title>
        <authorList>
            <person name="Burns J.A."/>
            <person name="Paasch A."/>
            <person name="Narechania A."/>
            <person name="Kim E."/>
        </authorList>
    </citation>
    <scope>NUCLEOTIDE SEQUENCE [LARGE SCALE GENOMIC DNA]</scope>
    <source>
        <strain evidence="2 3">PLY_AMNH</strain>
    </source>
</reference>
<dbReference type="EMBL" id="LGRX02003669">
    <property type="protein sequence ID" value="KAK3281876.1"/>
    <property type="molecule type" value="Genomic_DNA"/>
</dbReference>
<feature type="compositionally biased region" description="Polar residues" evidence="1">
    <location>
        <begin position="494"/>
        <end position="504"/>
    </location>
</feature>
<accession>A0AAE0GPT9</accession>
<feature type="compositionally biased region" description="Basic and acidic residues" evidence="1">
    <location>
        <begin position="274"/>
        <end position="284"/>
    </location>
</feature>
<dbReference type="AlphaFoldDB" id="A0AAE0GPT9"/>
<proteinExistence type="predicted"/>
<feature type="region of interest" description="Disordered" evidence="1">
    <location>
        <begin position="263"/>
        <end position="288"/>
    </location>
</feature>
<comment type="caution">
    <text evidence="2">The sequence shown here is derived from an EMBL/GenBank/DDBJ whole genome shotgun (WGS) entry which is preliminary data.</text>
</comment>
<feature type="region of interest" description="Disordered" evidence="1">
    <location>
        <begin position="49"/>
        <end position="68"/>
    </location>
</feature>
<gene>
    <name evidence="2" type="ORF">CYMTET_10361</name>
</gene>
<organism evidence="2 3">
    <name type="scientific">Cymbomonas tetramitiformis</name>
    <dbReference type="NCBI Taxonomy" id="36881"/>
    <lineage>
        <taxon>Eukaryota</taxon>
        <taxon>Viridiplantae</taxon>
        <taxon>Chlorophyta</taxon>
        <taxon>Pyramimonadophyceae</taxon>
        <taxon>Pyramimonadales</taxon>
        <taxon>Pyramimonadaceae</taxon>
        <taxon>Cymbomonas</taxon>
    </lineage>
</organism>
<evidence type="ECO:0000313" key="3">
    <source>
        <dbReference type="Proteomes" id="UP001190700"/>
    </source>
</evidence>
<sequence length="504" mass="54777">MSNSLKRKNASGVKEGDLREKFESFVAAVGGTASDENFIKWLVARDGEEGSGGGGGNQRGESKKKLSKTGGLHFQADFTRIMVERICDGRLDPLLNVTDQAFAATAFREEVLACSDDYDVRDVSRRLWNMICDFRIFWRYGVYTCVSGRGTEKGKWVWQASRTAHPYYRKHTDAIQALVIETDARTKYPTHEEKKAALLSIDGLVLHELPAKALDALDGEAKDEMVAACLQVELESKTQIEELEKKAGSSKVRKVAEAVAEDNKAKGKAASVDPKGKAVAEDPKGKKKAVAEDAEEGFEVGSHVVLYCVVESLVNDPEILPTGFYHEKGKSAIWTADMPLLTGVITHPPNSKDAAAHGLKSGTAKKKSVTALHLNGEYVGIKVLSLAIDKDDVGFDNAPLLLGAWQNGMEMAFVGLEKWYGKGLKANDKIAGPGGLGSQLLTAMEEKTYPFGDKSKWGLVVPISHLRPIFKENLHRAYETTTSEAGSPPKEILSSASSEDGSDD</sequence>
<evidence type="ECO:0000313" key="2">
    <source>
        <dbReference type="EMBL" id="KAK3281876.1"/>
    </source>
</evidence>
<name>A0AAE0GPT9_9CHLO</name>
<dbReference type="Proteomes" id="UP001190700">
    <property type="component" value="Unassembled WGS sequence"/>
</dbReference>
<protein>
    <submittedName>
        <fullName evidence="2">Uncharacterized protein</fullName>
    </submittedName>
</protein>
<keyword evidence="3" id="KW-1185">Reference proteome</keyword>
<feature type="region of interest" description="Disordered" evidence="1">
    <location>
        <begin position="479"/>
        <end position="504"/>
    </location>
</feature>